<accession>A0A6G8QEG0</accession>
<evidence type="ECO:0000313" key="3">
    <source>
        <dbReference type="Proteomes" id="UP000501452"/>
    </source>
</evidence>
<sequence length="507" mass="58490">MDTVINDFVQVLRRHGLRVSPAESLDALHALGQVGLGEHGVARDTLRTTLVKNLEDIETFDRLFDVYFSLRPQQERPRAKLDVHDHDHDHGQPTSMEFGEDAGGEAPDSEEHSHEDKENTDFRKYFDEDRMRPSEDIHGEADKMRLSMFSQELILNRNPGALNQALQRITHQLRLRRARNMFNPGDLVTHGQGQELPLDVSAADLQGLLDHLHDMDVDEALIRQLEEQSEEILRGLPQLIEQMVERQKKLEKKKDDSALMRRSLRKVFEFSPAEQRETEAAIRRMARQIHGAKTRRLKQDRTGHISVPHTLRRNVRYDGIPFDPVLRRHHEKRPRIAMLCDVSLSTRNLSRFWLHMVYQMQNLFSKVRTFVFVAEMAEVTQVFEESSMDRAVEQVFSGRVIDADVNSDFGSAAEQFKNRYLPTINHRTTLVVLGDGRNNGKDPNVAAFEEISQHVRQVIWITPEPRWGWSLGSCDMPLYEPLCDRVEVVRTVDQLAGVAEDLVRTRA</sequence>
<feature type="region of interest" description="Disordered" evidence="1">
    <location>
        <begin position="75"/>
        <end position="124"/>
    </location>
</feature>
<keyword evidence="3" id="KW-1185">Reference proteome</keyword>
<feature type="compositionally biased region" description="Basic and acidic residues" evidence="1">
    <location>
        <begin position="109"/>
        <end position="124"/>
    </location>
</feature>
<dbReference type="InterPro" id="IPR011195">
    <property type="entry name" value="UCP010256"/>
</dbReference>
<dbReference type="InterPro" id="IPR008912">
    <property type="entry name" value="Uncharacterised_CoxE"/>
</dbReference>
<proteinExistence type="predicted"/>
<dbReference type="PIRSF" id="PIRSF010256">
    <property type="entry name" value="CoxE_vWa"/>
    <property type="match status" value="1"/>
</dbReference>
<gene>
    <name evidence="2" type="ORF">GBA63_20905</name>
</gene>
<dbReference type="PANTHER" id="PTHR39338:SF5">
    <property type="entry name" value="BLR6139 PROTEIN"/>
    <property type="match status" value="1"/>
</dbReference>
<dbReference type="EMBL" id="CP045119">
    <property type="protein sequence ID" value="QIN84828.1"/>
    <property type="molecule type" value="Genomic_DNA"/>
</dbReference>
<feature type="compositionally biased region" description="Basic and acidic residues" evidence="1">
    <location>
        <begin position="75"/>
        <end position="91"/>
    </location>
</feature>
<dbReference type="RefSeq" id="WP_166179405.1">
    <property type="nucleotide sequence ID" value="NZ_CP045119.1"/>
</dbReference>
<name>A0A6G8QEG0_9ACTN</name>
<dbReference type="Proteomes" id="UP000501452">
    <property type="component" value="Chromosome"/>
</dbReference>
<evidence type="ECO:0000313" key="2">
    <source>
        <dbReference type="EMBL" id="QIN84828.1"/>
    </source>
</evidence>
<dbReference type="PANTHER" id="PTHR39338">
    <property type="entry name" value="BLL5662 PROTEIN-RELATED"/>
    <property type="match status" value="1"/>
</dbReference>
<dbReference type="Pfam" id="PF05762">
    <property type="entry name" value="VWA_CoxE"/>
    <property type="match status" value="1"/>
</dbReference>
<dbReference type="AlphaFoldDB" id="A0A6G8QEG0"/>
<dbReference type="KEGG" id="rub:GBA63_20905"/>
<evidence type="ECO:0000256" key="1">
    <source>
        <dbReference type="SAM" id="MobiDB-lite"/>
    </source>
</evidence>
<protein>
    <submittedName>
        <fullName evidence="2">VWA domain-containing protein</fullName>
    </submittedName>
</protein>
<reference evidence="2 3" key="1">
    <citation type="submission" date="2019-10" db="EMBL/GenBank/DDBJ databases">
        <title>Rubrobacter sp nov SCSIO 52090 isolated from a deep-sea sediment in the South China Sea.</title>
        <authorList>
            <person name="Chen R.W."/>
        </authorList>
    </citation>
    <scope>NUCLEOTIDE SEQUENCE [LARGE SCALE GENOMIC DNA]</scope>
    <source>
        <strain evidence="2 3">SCSIO 52909</strain>
    </source>
</reference>
<organism evidence="2 3">
    <name type="scientific">Rubrobacter tropicus</name>
    <dbReference type="NCBI Taxonomy" id="2653851"/>
    <lineage>
        <taxon>Bacteria</taxon>
        <taxon>Bacillati</taxon>
        <taxon>Actinomycetota</taxon>
        <taxon>Rubrobacteria</taxon>
        <taxon>Rubrobacterales</taxon>
        <taxon>Rubrobacteraceae</taxon>
        <taxon>Rubrobacter</taxon>
    </lineage>
</organism>